<keyword evidence="2" id="KW-1185">Reference proteome</keyword>
<dbReference type="Proteomes" id="UP000027265">
    <property type="component" value="Unassembled WGS sequence"/>
</dbReference>
<dbReference type="OrthoDB" id="4138492at2759"/>
<evidence type="ECO:0000313" key="2">
    <source>
        <dbReference type="Proteomes" id="UP000027265"/>
    </source>
</evidence>
<name>A0A067QAF5_9AGAM</name>
<accession>A0A067QAF5</accession>
<protein>
    <submittedName>
        <fullName evidence="1">Uncharacterized protein</fullName>
    </submittedName>
</protein>
<proteinExistence type="predicted"/>
<evidence type="ECO:0000313" key="1">
    <source>
        <dbReference type="EMBL" id="KDQ64043.1"/>
    </source>
</evidence>
<dbReference type="AlphaFoldDB" id="A0A067QAF5"/>
<dbReference type="InParanoid" id="A0A067QAF5"/>
<dbReference type="HOGENOM" id="CLU_2812729_0_0_1"/>
<reference evidence="2" key="1">
    <citation type="journal article" date="2014" name="Proc. Natl. Acad. Sci. U.S.A.">
        <title>Extensive sampling of basidiomycete genomes demonstrates inadequacy of the white-rot/brown-rot paradigm for wood decay fungi.</title>
        <authorList>
            <person name="Riley R."/>
            <person name="Salamov A.A."/>
            <person name="Brown D.W."/>
            <person name="Nagy L.G."/>
            <person name="Floudas D."/>
            <person name="Held B.W."/>
            <person name="Levasseur A."/>
            <person name="Lombard V."/>
            <person name="Morin E."/>
            <person name="Otillar R."/>
            <person name="Lindquist E.A."/>
            <person name="Sun H."/>
            <person name="LaButti K.M."/>
            <person name="Schmutz J."/>
            <person name="Jabbour D."/>
            <person name="Luo H."/>
            <person name="Baker S.E."/>
            <person name="Pisabarro A.G."/>
            <person name="Walton J.D."/>
            <person name="Blanchette R.A."/>
            <person name="Henrissat B."/>
            <person name="Martin F."/>
            <person name="Cullen D."/>
            <person name="Hibbett D.S."/>
            <person name="Grigoriev I.V."/>
        </authorList>
    </citation>
    <scope>NUCLEOTIDE SEQUENCE [LARGE SCALE GENOMIC DNA]</scope>
    <source>
        <strain evidence="2">MUCL 33604</strain>
    </source>
</reference>
<gene>
    <name evidence="1" type="ORF">JAAARDRAFT_27671</name>
</gene>
<organism evidence="1 2">
    <name type="scientific">Jaapia argillacea MUCL 33604</name>
    <dbReference type="NCBI Taxonomy" id="933084"/>
    <lineage>
        <taxon>Eukaryota</taxon>
        <taxon>Fungi</taxon>
        <taxon>Dikarya</taxon>
        <taxon>Basidiomycota</taxon>
        <taxon>Agaricomycotina</taxon>
        <taxon>Agaricomycetes</taxon>
        <taxon>Agaricomycetidae</taxon>
        <taxon>Jaapiales</taxon>
        <taxon>Jaapiaceae</taxon>
        <taxon>Jaapia</taxon>
    </lineage>
</organism>
<dbReference type="EMBL" id="KL197709">
    <property type="protein sequence ID" value="KDQ64043.1"/>
    <property type="molecule type" value="Genomic_DNA"/>
</dbReference>
<sequence>MLRVLATIQRSSFANRMKNEQIDLANWVREIHGAWDYLSHLLSISTMRNGTATQESLQKLRQFQYEF</sequence>